<reference evidence="1" key="2">
    <citation type="journal article" date="2015" name="Data Brief">
        <title>Shoot transcriptome of the giant reed, Arundo donax.</title>
        <authorList>
            <person name="Barrero R.A."/>
            <person name="Guerrero F.D."/>
            <person name="Moolhuijzen P."/>
            <person name="Goolsby J.A."/>
            <person name="Tidwell J."/>
            <person name="Bellgard S.E."/>
            <person name="Bellgard M.I."/>
        </authorList>
    </citation>
    <scope>NUCLEOTIDE SEQUENCE</scope>
    <source>
        <tissue evidence="1">Shoot tissue taken approximately 20 cm above the soil surface</tissue>
    </source>
</reference>
<name>A0A0A9GE05_ARUDO</name>
<proteinExistence type="predicted"/>
<protein>
    <submittedName>
        <fullName evidence="1">Uncharacterized protein</fullName>
    </submittedName>
</protein>
<evidence type="ECO:0000313" key="1">
    <source>
        <dbReference type="EMBL" id="JAE18908.1"/>
    </source>
</evidence>
<dbReference type="EMBL" id="GBRH01178988">
    <property type="protein sequence ID" value="JAE18908.1"/>
    <property type="molecule type" value="Transcribed_RNA"/>
</dbReference>
<organism evidence="1">
    <name type="scientific">Arundo donax</name>
    <name type="common">Giant reed</name>
    <name type="synonym">Donax arundinaceus</name>
    <dbReference type="NCBI Taxonomy" id="35708"/>
    <lineage>
        <taxon>Eukaryota</taxon>
        <taxon>Viridiplantae</taxon>
        <taxon>Streptophyta</taxon>
        <taxon>Embryophyta</taxon>
        <taxon>Tracheophyta</taxon>
        <taxon>Spermatophyta</taxon>
        <taxon>Magnoliopsida</taxon>
        <taxon>Liliopsida</taxon>
        <taxon>Poales</taxon>
        <taxon>Poaceae</taxon>
        <taxon>PACMAD clade</taxon>
        <taxon>Arundinoideae</taxon>
        <taxon>Arundineae</taxon>
        <taxon>Arundo</taxon>
    </lineage>
</organism>
<sequence length="37" mass="4257">MAQHQDFSHSRGFTSSSSSARECNVFLRCYISLDFLQ</sequence>
<reference evidence="1" key="1">
    <citation type="submission" date="2014-09" db="EMBL/GenBank/DDBJ databases">
        <authorList>
            <person name="Magalhaes I.L.F."/>
            <person name="Oliveira U."/>
            <person name="Santos F.R."/>
            <person name="Vidigal T.H.D.A."/>
            <person name="Brescovit A.D."/>
            <person name="Santos A.J."/>
        </authorList>
    </citation>
    <scope>NUCLEOTIDE SEQUENCE</scope>
    <source>
        <tissue evidence="1">Shoot tissue taken approximately 20 cm above the soil surface</tissue>
    </source>
</reference>
<dbReference type="AlphaFoldDB" id="A0A0A9GE05"/>
<accession>A0A0A9GE05</accession>